<keyword evidence="2" id="KW-0808">Transferase</keyword>
<evidence type="ECO:0000259" key="1">
    <source>
        <dbReference type="Pfam" id="PF08241"/>
    </source>
</evidence>
<name>A0A076EMB7_RHOOP</name>
<dbReference type="InterPro" id="IPR050508">
    <property type="entry name" value="Methyltransf_Superfamily"/>
</dbReference>
<dbReference type="PANTHER" id="PTHR42912">
    <property type="entry name" value="METHYLTRANSFERASE"/>
    <property type="match status" value="1"/>
</dbReference>
<feature type="domain" description="Methyltransferase type 11" evidence="1">
    <location>
        <begin position="56"/>
        <end position="153"/>
    </location>
</feature>
<proteinExistence type="predicted"/>
<gene>
    <name evidence="2" type="ORF">EP51_20685</name>
</gene>
<accession>A0A076EMB7</accession>
<sequence>MSDPTAPLSFRADEIDRAALDQLAAVLDLQAARPGIRRLREWSLAALQVQPGESALDIGSGTGSETRALAAAVTPSGRAIGLDPNPGMALLARERTEEEGSTAQFVIGDDYSLPFPDDRLDVVRCERVFQHLSEPDRAAAEVARVLRPGGRGVIVDSDWGTAIMHPGDPLVLQKIMDVMLSHTANPHSGRLLPGQLTSAGLVVEDIGTEALIQDPGDVTGPLVQMMTAAAIAEGAITDVQSAELLDQLNAAARRGDFHMSVTMFAYLVRQP</sequence>
<evidence type="ECO:0000313" key="2">
    <source>
        <dbReference type="EMBL" id="AII06931.1"/>
    </source>
</evidence>
<dbReference type="InterPro" id="IPR013216">
    <property type="entry name" value="Methyltransf_11"/>
</dbReference>
<dbReference type="CDD" id="cd02440">
    <property type="entry name" value="AdoMet_MTases"/>
    <property type="match status" value="1"/>
</dbReference>
<dbReference type="SUPFAM" id="SSF53335">
    <property type="entry name" value="S-adenosyl-L-methionine-dependent methyltransferases"/>
    <property type="match status" value="1"/>
</dbReference>
<dbReference type="EMBL" id="CP008947">
    <property type="protein sequence ID" value="AII06931.1"/>
    <property type="molecule type" value="Genomic_DNA"/>
</dbReference>
<dbReference type="GO" id="GO:0032259">
    <property type="term" value="P:methylation"/>
    <property type="evidence" value="ECO:0007669"/>
    <property type="project" value="UniProtKB-KW"/>
</dbReference>
<evidence type="ECO:0000313" key="3">
    <source>
        <dbReference type="Proteomes" id="UP000028488"/>
    </source>
</evidence>
<protein>
    <submittedName>
        <fullName evidence="2">Methyltransferase</fullName>
    </submittedName>
</protein>
<dbReference type="GO" id="GO:0008757">
    <property type="term" value="F:S-adenosylmethionine-dependent methyltransferase activity"/>
    <property type="evidence" value="ECO:0007669"/>
    <property type="project" value="InterPro"/>
</dbReference>
<reference evidence="2 3" key="1">
    <citation type="submission" date="2014-07" db="EMBL/GenBank/DDBJ databases">
        <title>Genome Sequence of Rhodococcus opacus Strain R7, a Biodegrader of Mono- and Polycyclic Aromatic Hydrocarbons.</title>
        <authorList>
            <person name="Di Gennaro P."/>
            <person name="Zampolli J."/>
            <person name="Presti I."/>
            <person name="Cappelletti M."/>
            <person name="D'Ursi P."/>
            <person name="Orro A."/>
            <person name="Mezzelani A."/>
            <person name="Milanesi L."/>
        </authorList>
    </citation>
    <scope>NUCLEOTIDE SEQUENCE [LARGE SCALE GENOMIC DNA]</scope>
    <source>
        <strain evidence="2 3">R7</strain>
    </source>
</reference>
<dbReference type="AlphaFoldDB" id="A0A076EMB7"/>
<dbReference type="Proteomes" id="UP000028488">
    <property type="component" value="Chromosome"/>
</dbReference>
<dbReference type="PANTHER" id="PTHR42912:SF93">
    <property type="entry name" value="N6-ADENOSINE-METHYLTRANSFERASE TMT1A"/>
    <property type="match status" value="1"/>
</dbReference>
<dbReference type="eggNOG" id="COG2226">
    <property type="taxonomic scope" value="Bacteria"/>
</dbReference>
<dbReference type="InterPro" id="IPR029063">
    <property type="entry name" value="SAM-dependent_MTases_sf"/>
</dbReference>
<organism evidence="2 3">
    <name type="scientific">Rhodococcus opacus</name>
    <name type="common">Nocardia opaca</name>
    <dbReference type="NCBI Taxonomy" id="37919"/>
    <lineage>
        <taxon>Bacteria</taxon>
        <taxon>Bacillati</taxon>
        <taxon>Actinomycetota</taxon>
        <taxon>Actinomycetes</taxon>
        <taxon>Mycobacteriales</taxon>
        <taxon>Nocardiaceae</taxon>
        <taxon>Rhodococcus</taxon>
    </lineage>
</organism>
<dbReference type="Gene3D" id="3.40.50.150">
    <property type="entry name" value="Vaccinia Virus protein VP39"/>
    <property type="match status" value="1"/>
</dbReference>
<keyword evidence="2" id="KW-0489">Methyltransferase</keyword>
<dbReference type="RefSeq" id="WP_128640263.1">
    <property type="nucleotide sequence ID" value="NZ_CP008947.1"/>
</dbReference>
<dbReference type="Pfam" id="PF08241">
    <property type="entry name" value="Methyltransf_11"/>
    <property type="match status" value="1"/>
</dbReference>